<dbReference type="AlphaFoldDB" id="A0A3G3K5C8"/>
<evidence type="ECO:0000256" key="1">
    <source>
        <dbReference type="SAM" id="MobiDB-lite"/>
    </source>
</evidence>
<dbReference type="Pfam" id="PF13045">
    <property type="entry name" value="DUF3905"/>
    <property type="match status" value="1"/>
</dbReference>
<sequence length="149" mass="16893">MNKQPSASYEGVTPAPGRDDSSLDPFEIEFKSEFRGNRGPQEPFVNAQGVVIGDHDYASPQSPLEQWNRDTDPAVMAGEQWVHPYKDIGFRTRENRDLFERGIRPQAGTFMHPTLQVSAGDEPELDEGKQETGFYDWLDSDDEYVLDEP</sequence>
<reference evidence="2 3" key="1">
    <citation type="submission" date="2018-10" db="EMBL/GenBank/DDBJ databases">
        <title>Genome Sequence of Cohnella sp.</title>
        <authorList>
            <person name="Srinivasan S."/>
            <person name="Kim M.K."/>
        </authorList>
    </citation>
    <scope>NUCLEOTIDE SEQUENCE [LARGE SCALE GENOMIC DNA]</scope>
    <source>
        <strain evidence="2 3">18JY8-7</strain>
    </source>
</reference>
<protein>
    <submittedName>
        <fullName evidence="2">DUF3905 domain-containing protein</fullName>
    </submittedName>
</protein>
<keyword evidence="3" id="KW-1185">Reference proteome</keyword>
<proteinExistence type="predicted"/>
<feature type="region of interest" description="Disordered" evidence="1">
    <location>
        <begin position="1"/>
        <end position="25"/>
    </location>
</feature>
<evidence type="ECO:0000313" key="2">
    <source>
        <dbReference type="EMBL" id="AYQ75287.1"/>
    </source>
</evidence>
<dbReference type="RefSeq" id="WP_123043368.1">
    <property type="nucleotide sequence ID" value="NZ_CP033433.1"/>
</dbReference>
<gene>
    <name evidence="2" type="ORF">EAV92_23740</name>
</gene>
<dbReference type="EMBL" id="CP033433">
    <property type="protein sequence ID" value="AYQ75287.1"/>
    <property type="molecule type" value="Genomic_DNA"/>
</dbReference>
<dbReference type="InterPro" id="IPR024999">
    <property type="entry name" value="DUF3905"/>
</dbReference>
<evidence type="ECO:0000313" key="3">
    <source>
        <dbReference type="Proteomes" id="UP000269097"/>
    </source>
</evidence>
<dbReference type="KEGG" id="coh:EAV92_23740"/>
<accession>A0A3G3K5C8</accession>
<dbReference type="Proteomes" id="UP000269097">
    <property type="component" value="Chromosome"/>
</dbReference>
<organism evidence="2 3">
    <name type="scientific">Cohnella candidum</name>
    <dbReference type="NCBI Taxonomy" id="2674991"/>
    <lineage>
        <taxon>Bacteria</taxon>
        <taxon>Bacillati</taxon>
        <taxon>Bacillota</taxon>
        <taxon>Bacilli</taxon>
        <taxon>Bacillales</taxon>
        <taxon>Paenibacillaceae</taxon>
        <taxon>Cohnella</taxon>
    </lineage>
</organism>
<feature type="region of interest" description="Disordered" evidence="1">
    <location>
        <begin position="103"/>
        <end position="141"/>
    </location>
</feature>
<name>A0A3G3K5C8_9BACL</name>